<dbReference type="InterPro" id="IPR050951">
    <property type="entry name" value="Retrovirus_Pol_polyprotein"/>
</dbReference>
<dbReference type="OrthoDB" id="5425374at2759"/>
<reference evidence="3" key="1">
    <citation type="submission" date="2017-01" db="EMBL/GenBank/DDBJ databases">
        <authorList>
            <person name="Wang Y."/>
            <person name="White M."/>
            <person name="Kvist S."/>
            <person name="Moncalvo J.-M."/>
        </authorList>
    </citation>
    <scope>NUCLEOTIDE SEQUENCE [LARGE SCALE GENOMIC DNA]</scope>
    <source>
        <strain evidence="3">ID-206-W2</strain>
    </source>
</reference>
<dbReference type="InterPro" id="IPR001584">
    <property type="entry name" value="Integrase_cat-core"/>
</dbReference>
<evidence type="ECO:0000313" key="2">
    <source>
        <dbReference type="EMBL" id="OMJ29234.1"/>
    </source>
</evidence>
<name>A0A1R1YQR8_9FUNG</name>
<dbReference type="GO" id="GO:0003676">
    <property type="term" value="F:nucleic acid binding"/>
    <property type="evidence" value="ECO:0007669"/>
    <property type="project" value="InterPro"/>
</dbReference>
<dbReference type="Gene3D" id="3.30.420.10">
    <property type="entry name" value="Ribonuclease H-like superfamily/Ribonuclease H"/>
    <property type="match status" value="1"/>
</dbReference>
<dbReference type="EMBL" id="LSSM01000342">
    <property type="protein sequence ID" value="OMJ29234.1"/>
    <property type="molecule type" value="Genomic_DNA"/>
</dbReference>
<sequence length="306" mass="34784">MSCFECQSFMLTKPGYRFNGKSGISGLFNKWFLDYLGPLTCSKDGNMYVLVAVEQLSGYPVAWSVADQTAITTCRCLMHLFSTFGIPKQIVTDKGGVFNSKMMHDLCTLRGSEFVVNVAYQPEWMGIVEKMNAVIRYSITKSSHYDMKLWDRNLDSVLMGIRFRVSARTGYSPYYVLFGVDPNLPIDYGKPVPVNLATREIELKSLPTLRNGLLQDRKSSTVVPKFEVGTLVMLLSYTLRKKSSRSKTAPRYLGPYQIKKLLGYNLYEITSEKGKKLTVHVSRLVQYVQRIGEDFYLTRGVLDKLN</sequence>
<dbReference type="PANTHER" id="PTHR37984">
    <property type="entry name" value="PROTEIN CBG26694"/>
    <property type="match status" value="1"/>
</dbReference>
<accession>A0A1R1YQR8</accession>
<dbReference type="SUPFAM" id="SSF53098">
    <property type="entry name" value="Ribonuclease H-like"/>
    <property type="match status" value="1"/>
</dbReference>
<evidence type="ECO:0000313" key="3">
    <source>
        <dbReference type="Proteomes" id="UP000187429"/>
    </source>
</evidence>
<dbReference type="GO" id="GO:0005634">
    <property type="term" value="C:nucleus"/>
    <property type="evidence" value="ECO:0007669"/>
    <property type="project" value="UniProtKB-ARBA"/>
</dbReference>
<dbReference type="Pfam" id="PF00665">
    <property type="entry name" value="rve"/>
    <property type="match status" value="1"/>
</dbReference>
<gene>
    <name evidence="2" type="ORF">AYI69_g1266</name>
</gene>
<organism evidence="2 3">
    <name type="scientific">Smittium culicis</name>
    <dbReference type="NCBI Taxonomy" id="133412"/>
    <lineage>
        <taxon>Eukaryota</taxon>
        <taxon>Fungi</taxon>
        <taxon>Fungi incertae sedis</taxon>
        <taxon>Zoopagomycota</taxon>
        <taxon>Kickxellomycotina</taxon>
        <taxon>Harpellomycetes</taxon>
        <taxon>Harpellales</taxon>
        <taxon>Legeriomycetaceae</taxon>
        <taxon>Smittium</taxon>
    </lineage>
</organism>
<keyword evidence="3" id="KW-1185">Reference proteome</keyword>
<dbReference type="PANTHER" id="PTHR37984:SF5">
    <property type="entry name" value="PROTEIN NYNRIN-LIKE"/>
    <property type="match status" value="1"/>
</dbReference>
<evidence type="ECO:0000259" key="1">
    <source>
        <dbReference type="PROSITE" id="PS50994"/>
    </source>
</evidence>
<dbReference type="GO" id="GO:0015074">
    <property type="term" value="P:DNA integration"/>
    <property type="evidence" value="ECO:0007669"/>
    <property type="project" value="InterPro"/>
</dbReference>
<dbReference type="InterPro" id="IPR036397">
    <property type="entry name" value="RNaseH_sf"/>
</dbReference>
<dbReference type="Proteomes" id="UP000187429">
    <property type="component" value="Unassembled WGS sequence"/>
</dbReference>
<protein>
    <submittedName>
        <fullName evidence="2">Pro-Pol polyprotein</fullName>
    </submittedName>
</protein>
<proteinExistence type="predicted"/>
<dbReference type="InterPro" id="IPR012337">
    <property type="entry name" value="RNaseH-like_sf"/>
</dbReference>
<dbReference type="PROSITE" id="PS50994">
    <property type="entry name" value="INTEGRASE"/>
    <property type="match status" value="1"/>
</dbReference>
<comment type="caution">
    <text evidence="2">The sequence shown here is derived from an EMBL/GenBank/DDBJ whole genome shotgun (WGS) entry which is preliminary data.</text>
</comment>
<feature type="domain" description="Integrase catalytic" evidence="1">
    <location>
        <begin position="10"/>
        <end position="181"/>
    </location>
</feature>
<dbReference type="AlphaFoldDB" id="A0A1R1YQR8"/>